<dbReference type="PANTHER" id="PTHR21666">
    <property type="entry name" value="PEPTIDASE-RELATED"/>
    <property type="match status" value="1"/>
</dbReference>
<dbReference type="KEGG" id="tje:TJEJU_0042"/>
<evidence type="ECO:0000313" key="5">
    <source>
        <dbReference type="EMBL" id="SNR13852.1"/>
    </source>
</evidence>
<organism evidence="5 6">
    <name type="scientific">Tenacibaculum jejuense</name>
    <dbReference type="NCBI Taxonomy" id="584609"/>
    <lineage>
        <taxon>Bacteria</taxon>
        <taxon>Pseudomonadati</taxon>
        <taxon>Bacteroidota</taxon>
        <taxon>Flavobacteriia</taxon>
        <taxon>Flavobacteriales</taxon>
        <taxon>Flavobacteriaceae</taxon>
        <taxon>Tenacibaculum</taxon>
    </lineage>
</organism>
<evidence type="ECO:0000256" key="3">
    <source>
        <dbReference type="SAM" id="SignalP"/>
    </source>
</evidence>
<dbReference type="SUPFAM" id="SSF51261">
    <property type="entry name" value="Duplicated hybrid motif"/>
    <property type="match status" value="1"/>
</dbReference>
<name>A0A238U417_9FLAO</name>
<evidence type="ECO:0000259" key="4">
    <source>
        <dbReference type="Pfam" id="PF01551"/>
    </source>
</evidence>
<keyword evidence="2" id="KW-0175">Coiled coil</keyword>
<dbReference type="GO" id="GO:0004222">
    <property type="term" value="F:metalloendopeptidase activity"/>
    <property type="evidence" value="ECO:0007669"/>
    <property type="project" value="TreeGrafter"/>
</dbReference>
<sequence length="400" mass="46347">MKKLFYISILSFLCITFPSHAQGRKELEKRRKKINKDIKKINSLLFETKKEKTNALDDLKDLSQKITVREQLIETIRLETEELNKEIKQNEKKIAVNNTELKTLKADYADMVFKSYKSKSQQSKTMFLLSSEDFLQAYKRIKYIEQYKSFRKKQAQKIIFKTKEIERLNDSLTKKKNQKKVLINTETNQKNRIESEKEEQEELVSKIKNQESKYKRQLNKKIKEEKAVAKRIDRIIRAAIAKANRGKKGKAKKGELLLTKAEKTLKANFEQNKGKLPWPINGVVTRKFGKQPHPTFKSITINGTGLHIRGKQGDDAKSVFNGKVLSITKTDKGTKSVMIQHGDYITTYSNLRTVFVKNDQKVTTGTPIGKVFTNRVTGKTELLFVLSKNTQKLDPARWIK</sequence>
<dbReference type="PANTHER" id="PTHR21666:SF289">
    <property type="entry name" value="L-ALA--D-GLU ENDOPEPTIDASE"/>
    <property type="match status" value="1"/>
</dbReference>
<feature type="coiled-coil region" evidence="2">
    <location>
        <begin position="165"/>
        <end position="220"/>
    </location>
</feature>
<dbReference type="InterPro" id="IPR050570">
    <property type="entry name" value="Cell_wall_metabolism_enzyme"/>
</dbReference>
<feature type="signal peptide" evidence="3">
    <location>
        <begin position="1"/>
        <end position="21"/>
    </location>
</feature>
<evidence type="ECO:0000313" key="6">
    <source>
        <dbReference type="Proteomes" id="UP000215214"/>
    </source>
</evidence>
<evidence type="ECO:0000256" key="2">
    <source>
        <dbReference type="SAM" id="Coils"/>
    </source>
</evidence>
<feature type="chain" id="PRO_5013348483" evidence="3">
    <location>
        <begin position="22"/>
        <end position="400"/>
    </location>
</feature>
<dbReference type="CDD" id="cd12797">
    <property type="entry name" value="M23_peptidase"/>
    <property type="match status" value="1"/>
</dbReference>
<proteinExistence type="predicted"/>
<dbReference type="AlphaFoldDB" id="A0A238U417"/>
<dbReference type="RefSeq" id="WP_231970225.1">
    <property type="nucleotide sequence ID" value="NZ_LT899436.1"/>
</dbReference>
<dbReference type="Proteomes" id="UP000215214">
    <property type="component" value="Chromosome TJEJU"/>
</dbReference>
<feature type="coiled-coil region" evidence="2">
    <location>
        <begin position="24"/>
        <end position="100"/>
    </location>
</feature>
<feature type="domain" description="M23ase beta-sheet core" evidence="4">
    <location>
        <begin position="304"/>
        <end position="395"/>
    </location>
</feature>
<accession>A0A238U417</accession>
<keyword evidence="6" id="KW-1185">Reference proteome</keyword>
<keyword evidence="1 3" id="KW-0732">Signal</keyword>
<gene>
    <name evidence="5" type="ORF">TJEJU_0042</name>
</gene>
<dbReference type="Gene3D" id="6.10.250.3150">
    <property type="match status" value="1"/>
</dbReference>
<reference evidence="5 6" key="1">
    <citation type="submission" date="2017-07" db="EMBL/GenBank/DDBJ databases">
        <authorList>
            <person name="Sun Z.S."/>
            <person name="Albrecht U."/>
            <person name="Echele G."/>
            <person name="Lee C.C."/>
        </authorList>
    </citation>
    <scope>NUCLEOTIDE SEQUENCE [LARGE SCALE GENOMIC DNA]</scope>
    <source>
        <strain evidence="6">type strain: KCTC 22618</strain>
    </source>
</reference>
<dbReference type="InterPro" id="IPR011055">
    <property type="entry name" value="Dup_hybrid_motif"/>
</dbReference>
<dbReference type="EMBL" id="LT899436">
    <property type="protein sequence ID" value="SNR13852.1"/>
    <property type="molecule type" value="Genomic_DNA"/>
</dbReference>
<dbReference type="Pfam" id="PF01551">
    <property type="entry name" value="Peptidase_M23"/>
    <property type="match status" value="1"/>
</dbReference>
<evidence type="ECO:0000256" key="1">
    <source>
        <dbReference type="ARBA" id="ARBA00022729"/>
    </source>
</evidence>
<dbReference type="InterPro" id="IPR016047">
    <property type="entry name" value="M23ase_b-sheet_dom"/>
</dbReference>
<dbReference type="Gene3D" id="2.70.70.10">
    <property type="entry name" value="Glucose Permease (Domain IIA)"/>
    <property type="match status" value="1"/>
</dbReference>
<protein>
    <submittedName>
        <fullName evidence="5">Peptidase family M23</fullName>
    </submittedName>
</protein>